<sequence>MVNYLLKFDAIVIAPVVILAFVGRLYHMWRRHAVKSLVPLPGPVSKSFIFGNSGDLYSAPNGLNYHHELFRKYGKVFKVNMMAGEEQIYLSDTRALQHVLVKDTHIFDETPAMMSEFYYCFGPGLISVHGDTHKKQRKMIQPLFGTSHMRNLTPTFWKIASQTRDVILAKVLEGSSRNGPSVGACEGVSAVIDVWRWCSRVALEGVGVGALGYSFGALDDSVDSDYMIAARELPYTVYPLRKFMPICIWCMKNLPVWLQRFLAKITPVPRVQKVRQIVETLQRNSDALWEEKKRIILEDDLEKEAQLAAAGNDVLSILMRANMSALENEKEYLPEEEVKGQINTLVSAAHDTVSSAIGRMLFALSQDSSRQERLRKELIEASGASEDFTQIDYHTVMTLPFLDACYRETLRLYAPASFQHRIARKATVVPLREPITLANGEVTKELPINKNQTVFVGIETVNRDPEIWGPDAEEWIPERWIEGVPQSVNTASVPGAFSNTLTFLGGSRSCIGMKFSEIEISTSAISLTVYSQITVPLEETVLFALFRDFQFGPAPGKEEIKWRLSLVQTPALPGREHIDEPELPLKVTVMNAKVKG</sequence>
<keyword evidence="7" id="KW-0479">Metal-binding</keyword>
<comment type="subcellular location">
    <subcellularLocation>
        <location evidence="2">Membrane</location>
    </subcellularLocation>
</comment>
<evidence type="ECO:0000256" key="8">
    <source>
        <dbReference type="ARBA" id="ARBA00022989"/>
    </source>
</evidence>
<evidence type="ECO:0000256" key="5">
    <source>
        <dbReference type="ARBA" id="ARBA00022617"/>
    </source>
</evidence>
<keyword evidence="9" id="KW-0560">Oxidoreductase</keyword>
<evidence type="ECO:0000256" key="1">
    <source>
        <dbReference type="ARBA" id="ARBA00001971"/>
    </source>
</evidence>
<evidence type="ECO:0000256" key="6">
    <source>
        <dbReference type="ARBA" id="ARBA00022692"/>
    </source>
</evidence>
<dbReference type="InterPro" id="IPR050121">
    <property type="entry name" value="Cytochrome_P450_monoxygenase"/>
</dbReference>
<dbReference type="PANTHER" id="PTHR24305">
    <property type="entry name" value="CYTOCHROME P450"/>
    <property type="match status" value="1"/>
</dbReference>
<dbReference type="EMBL" id="JBANRG010000018">
    <property type="protein sequence ID" value="KAK7458022.1"/>
    <property type="molecule type" value="Genomic_DNA"/>
</dbReference>
<reference evidence="14 15" key="1">
    <citation type="submission" date="2024-01" db="EMBL/GenBank/DDBJ databases">
        <title>A draft genome for the cacao thread blight pathogen Marasmiellus scandens.</title>
        <authorList>
            <person name="Baruah I.K."/>
            <person name="Leung J."/>
            <person name="Bukari Y."/>
            <person name="Amoako-Attah I."/>
            <person name="Meinhardt L.W."/>
            <person name="Bailey B.A."/>
            <person name="Cohen S.P."/>
        </authorList>
    </citation>
    <scope>NUCLEOTIDE SEQUENCE [LARGE SCALE GENOMIC DNA]</scope>
    <source>
        <strain evidence="14 15">GH-19</strain>
    </source>
</reference>
<comment type="caution">
    <text evidence="14">The sequence shown here is derived from an EMBL/GenBank/DDBJ whole genome shotgun (WGS) entry which is preliminary data.</text>
</comment>
<keyword evidence="5" id="KW-0349">Heme</keyword>
<evidence type="ECO:0000256" key="9">
    <source>
        <dbReference type="ARBA" id="ARBA00023002"/>
    </source>
</evidence>
<evidence type="ECO:0000313" key="14">
    <source>
        <dbReference type="EMBL" id="KAK7458022.1"/>
    </source>
</evidence>
<keyword evidence="8 13" id="KW-1133">Transmembrane helix</keyword>
<accession>A0ABR1JHA5</accession>
<dbReference type="InterPro" id="IPR001128">
    <property type="entry name" value="Cyt_P450"/>
</dbReference>
<evidence type="ECO:0000256" key="3">
    <source>
        <dbReference type="ARBA" id="ARBA00004721"/>
    </source>
</evidence>
<organism evidence="14 15">
    <name type="scientific">Marasmiellus scandens</name>
    <dbReference type="NCBI Taxonomy" id="2682957"/>
    <lineage>
        <taxon>Eukaryota</taxon>
        <taxon>Fungi</taxon>
        <taxon>Dikarya</taxon>
        <taxon>Basidiomycota</taxon>
        <taxon>Agaricomycotina</taxon>
        <taxon>Agaricomycetes</taxon>
        <taxon>Agaricomycetidae</taxon>
        <taxon>Agaricales</taxon>
        <taxon>Marasmiineae</taxon>
        <taxon>Omphalotaceae</taxon>
        <taxon>Marasmiellus</taxon>
    </lineage>
</organism>
<proteinExistence type="inferred from homology"/>
<dbReference type="Gene3D" id="1.10.630.10">
    <property type="entry name" value="Cytochrome P450"/>
    <property type="match status" value="1"/>
</dbReference>
<evidence type="ECO:0000256" key="10">
    <source>
        <dbReference type="ARBA" id="ARBA00023004"/>
    </source>
</evidence>
<keyword evidence="6 13" id="KW-0812">Transmembrane</keyword>
<name>A0ABR1JHA5_9AGAR</name>
<dbReference type="Proteomes" id="UP001498398">
    <property type="component" value="Unassembled WGS sequence"/>
</dbReference>
<evidence type="ECO:0000313" key="15">
    <source>
        <dbReference type="Proteomes" id="UP001498398"/>
    </source>
</evidence>
<evidence type="ECO:0000256" key="12">
    <source>
        <dbReference type="ARBA" id="ARBA00023136"/>
    </source>
</evidence>
<comment type="similarity">
    <text evidence="4">Belongs to the cytochrome P450 family.</text>
</comment>
<keyword evidence="10" id="KW-0408">Iron</keyword>
<keyword evidence="15" id="KW-1185">Reference proteome</keyword>
<dbReference type="PRINTS" id="PR00385">
    <property type="entry name" value="P450"/>
</dbReference>
<dbReference type="InterPro" id="IPR036396">
    <property type="entry name" value="Cyt_P450_sf"/>
</dbReference>
<dbReference type="Pfam" id="PF00067">
    <property type="entry name" value="p450"/>
    <property type="match status" value="1"/>
</dbReference>
<dbReference type="SUPFAM" id="SSF48264">
    <property type="entry name" value="Cytochrome P450"/>
    <property type="match status" value="1"/>
</dbReference>
<comment type="cofactor">
    <cofactor evidence="1">
        <name>heme</name>
        <dbReference type="ChEBI" id="CHEBI:30413"/>
    </cofactor>
</comment>
<protein>
    <recommendedName>
        <fullName evidence="16">Cytochrome P450</fullName>
    </recommendedName>
</protein>
<evidence type="ECO:0000256" key="7">
    <source>
        <dbReference type="ARBA" id="ARBA00022723"/>
    </source>
</evidence>
<gene>
    <name evidence="14" type="ORF">VKT23_009930</name>
</gene>
<evidence type="ECO:0008006" key="16">
    <source>
        <dbReference type="Google" id="ProtNLM"/>
    </source>
</evidence>
<evidence type="ECO:0000256" key="2">
    <source>
        <dbReference type="ARBA" id="ARBA00004370"/>
    </source>
</evidence>
<evidence type="ECO:0000256" key="11">
    <source>
        <dbReference type="ARBA" id="ARBA00023033"/>
    </source>
</evidence>
<evidence type="ECO:0000256" key="13">
    <source>
        <dbReference type="SAM" id="Phobius"/>
    </source>
</evidence>
<evidence type="ECO:0000256" key="4">
    <source>
        <dbReference type="ARBA" id="ARBA00010617"/>
    </source>
</evidence>
<feature type="transmembrane region" description="Helical" evidence="13">
    <location>
        <begin position="6"/>
        <end position="26"/>
    </location>
</feature>
<keyword evidence="11" id="KW-0503">Monooxygenase</keyword>
<dbReference type="PANTHER" id="PTHR24305:SF166">
    <property type="entry name" value="CYTOCHROME P450 12A4, MITOCHONDRIAL-RELATED"/>
    <property type="match status" value="1"/>
</dbReference>
<keyword evidence="12 13" id="KW-0472">Membrane</keyword>
<comment type="pathway">
    <text evidence="3">Secondary metabolite biosynthesis; terpenoid biosynthesis.</text>
</comment>